<organism evidence="1 2">
    <name type="scientific">Bacillus anthracis</name>
    <name type="common">anthrax bacterium</name>
    <dbReference type="NCBI Taxonomy" id="1392"/>
    <lineage>
        <taxon>Bacteria</taxon>
        <taxon>Bacillati</taxon>
        <taxon>Bacillota</taxon>
        <taxon>Bacilli</taxon>
        <taxon>Bacillales</taxon>
        <taxon>Bacillaceae</taxon>
        <taxon>Bacillus</taxon>
        <taxon>Bacillus cereus group</taxon>
    </lineage>
</organism>
<proteinExistence type="predicted"/>
<comment type="caution">
    <text evidence="1">The sequence shown here is derived from an EMBL/GenBank/DDBJ whole genome shotgun (WGS) entry which is preliminary data.</text>
</comment>
<reference evidence="1 2" key="1">
    <citation type="submission" date="2015-05" db="EMBL/GenBank/DDBJ databases">
        <title>Whole genome sequence and identification of bacterial endophytes from Costus igneus.</title>
        <authorList>
            <person name="Lee Y.P."/>
            <person name="Gan H.M."/>
            <person name="Eng W."/>
            <person name="Wheatley M.S."/>
            <person name="Caraballo A."/>
            <person name="Polter S."/>
            <person name="Savka M.A."/>
            <person name="Hudson A.O."/>
        </authorList>
    </citation>
    <scope>NUCLEOTIDE SEQUENCE [LARGE SCALE GENOMIC DNA]</scope>
    <source>
        <strain evidence="1 2">RIT375</strain>
    </source>
</reference>
<accession>A0A0J1HXF8</accession>
<dbReference type="AlphaFoldDB" id="A0A0J1HXF8"/>
<protein>
    <submittedName>
        <fullName evidence="1">Uncharacterized protein</fullName>
    </submittedName>
</protein>
<evidence type="ECO:0000313" key="2">
    <source>
        <dbReference type="Proteomes" id="UP000035904"/>
    </source>
</evidence>
<dbReference type="Proteomes" id="UP000035904">
    <property type="component" value="Unassembled WGS sequence"/>
</dbReference>
<sequence>MNKELYNLIFLECREDKMSKRKGNNTKYDLKVVKNGKTGNVFRYLPYGKLEAFKVCFIKAAKNKS</sequence>
<evidence type="ECO:0000313" key="1">
    <source>
        <dbReference type="EMBL" id="KLV18369.1"/>
    </source>
</evidence>
<dbReference type="RefSeq" id="WP_001995731.1">
    <property type="nucleotide sequence ID" value="NZ_JBCNIA010000063.1"/>
</dbReference>
<gene>
    <name evidence="1" type="ORF">ABW01_13395</name>
</gene>
<name>A0A0J1HXF8_BACAN</name>
<dbReference type="EMBL" id="LDPG01000007">
    <property type="protein sequence ID" value="KLV18369.1"/>
    <property type="molecule type" value="Genomic_DNA"/>
</dbReference>
<dbReference type="PATRIC" id="fig|1392.242.peg.5708"/>